<name>A0A1Y1MT62_PHOPY</name>
<feature type="transmembrane region" description="Helical" evidence="5">
    <location>
        <begin position="446"/>
        <end position="467"/>
    </location>
</feature>
<dbReference type="PANTHER" id="PTHR24064">
    <property type="entry name" value="SOLUTE CARRIER FAMILY 22 MEMBER"/>
    <property type="match status" value="1"/>
</dbReference>
<feature type="transmembrane region" description="Helical" evidence="5">
    <location>
        <begin position="386"/>
        <end position="409"/>
    </location>
</feature>
<dbReference type="InterPro" id="IPR036259">
    <property type="entry name" value="MFS_trans_sf"/>
</dbReference>
<evidence type="ECO:0000256" key="5">
    <source>
        <dbReference type="SAM" id="Phobius"/>
    </source>
</evidence>
<keyword evidence="2 5" id="KW-0812">Transmembrane</keyword>
<keyword evidence="4 5" id="KW-0472">Membrane</keyword>
<feature type="transmembrane region" description="Helical" evidence="5">
    <location>
        <begin position="273"/>
        <end position="290"/>
    </location>
</feature>
<feature type="transmembrane region" description="Helical" evidence="5">
    <location>
        <begin position="479"/>
        <end position="501"/>
    </location>
</feature>
<dbReference type="EMBL" id="GEZM01026175">
    <property type="protein sequence ID" value="JAV87176.1"/>
    <property type="molecule type" value="Transcribed_RNA"/>
</dbReference>
<evidence type="ECO:0000256" key="2">
    <source>
        <dbReference type="ARBA" id="ARBA00022692"/>
    </source>
</evidence>
<feature type="transmembrane region" description="Helical" evidence="5">
    <location>
        <begin position="155"/>
        <end position="175"/>
    </location>
</feature>
<comment type="subcellular location">
    <subcellularLocation>
        <location evidence="1">Membrane</location>
        <topology evidence="1">Multi-pass membrane protein</topology>
    </subcellularLocation>
</comment>
<protein>
    <recommendedName>
        <fullName evidence="6">Major facilitator superfamily (MFS) profile domain-containing protein</fullName>
    </recommendedName>
</protein>
<organism evidence="7">
    <name type="scientific">Photinus pyralis</name>
    <name type="common">Common eastern firefly</name>
    <name type="synonym">Lampyris pyralis</name>
    <dbReference type="NCBI Taxonomy" id="7054"/>
    <lineage>
        <taxon>Eukaryota</taxon>
        <taxon>Metazoa</taxon>
        <taxon>Ecdysozoa</taxon>
        <taxon>Arthropoda</taxon>
        <taxon>Hexapoda</taxon>
        <taxon>Insecta</taxon>
        <taxon>Pterygota</taxon>
        <taxon>Neoptera</taxon>
        <taxon>Endopterygota</taxon>
        <taxon>Coleoptera</taxon>
        <taxon>Polyphaga</taxon>
        <taxon>Elateriformia</taxon>
        <taxon>Elateroidea</taxon>
        <taxon>Lampyridae</taxon>
        <taxon>Lampyrinae</taxon>
        <taxon>Photinus</taxon>
    </lineage>
</organism>
<keyword evidence="3 5" id="KW-1133">Transmembrane helix</keyword>
<feature type="transmembrane region" description="Helical" evidence="5">
    <location>
        <begin position="250"/>
        <end position="267"/>
    </location>
</feature>
<dbReference type="InterPro" id="IPR020846">
    <property type="entry name" value="MFS_dom"/>
</dbReference>
<dbReference type="SUPFAM" id="SSF103473">
    <property type="entry name" value="MFS general substrate transporter"/>
    <property type="match status" value="1"/>
</dbReference>
<dbReference type="PROSITE" id="PS50850">
    <property type="entry name" value="MFS"/>
    <property type="match status" value="1"/>
</dbReference>
<reference evidence="7" key="1">
    <citation type="journal article" date="2016" name="Sci. Rep.">
        <title>Molecular characterization of firefly nuptial gifts: a multi-omics approach sheds light on postcopulatory sexual selection.</title>
        <authorList>
            <person name="Al-Wathiqui N."/>
            <person name="Fallon T.R."/>
            <person name="South A."/>
            <person name="Weng J.K."/>
            <person name="Lewis S.M."/>
        </authorList>
    </citation>
    <scope>NUCLEOTIDE SEQUENCE</scope>
</reference>
<evidence type="ECO:0000256" key="3">
    <source>
        <dbReference type="ARBA" id="ARBA00022989"/>
    </source>
</evidence>
<dbReference type="InterPro" id="IPR011701">
    <property type="entry name" value="MFS"/>
</dbReference>
<accession>A0A1Y1MT62</accession>
<evidence type="ECO:0000256" key="1">
    <source>
        <dbReference type="ARBA" id="ARBA00004141"/>
    </source>
</evidence>
<sequence length="552" mass="61274">MAIKEENVHIQRENQPSYGGVDSGITDESDVKDSVDLLEATIGGFGRWQCQLSILVSILKIPISWIQLSIVFLAPPTEFWCAPPKKFEGLSTRKWIDLISSGSNVTGKLHICEMPNVLDSRNTSIVPCQWGYEYNTTQVHSSIITEWDLVCDRKILADITQTILMFGILVGLTIFGPAADRYGRRKTLLLSTFLLVVFGILSTLSPFYSMFMVLRFILAVVSSGVMVTSFVVCVEIVAGSWRTTVPILHQIPFGLGNAIMAVMAYYIREWRHLQLILCGISALYLCYYWLVPESPRWLMAVGRKEEAIVILENAAKMNGIDKALIRKKVNELNFIDDECIDNKISLMTVFKTSELKRRSIYLCLKWFFNGVVFYGFYQYAGQLNDNMYLTIGIIGLISIPGGIIGAIIVKKLGRKVSIAAANYLTAACIFSIIFIPQGVYYQDWPIILLAAGGIFGLTISSPALHLFTGELYPTIMRNAALGLNIMLTKLGAMIAPLLIGLSSISPIIPMASFAALSLVEAILVHPLPETLDTMLPETVRDIEDDTTSLISH</sequence>
<feature type="transmembrane region" description="Helical" evidence="5">
    <location>
        <begin position="214"/>
        <end position="238"/>
    </location>
</feature>
<feature type="transmembrane region" description="Helical" evidence="5">
    <location>
        <begin position="187"/>
        <end position="208"/>
    </location>
</feature>
<dbReference type="Gene3D" id="1.20.1250.20">
    <property type="entry name" value="MFS general substrate transporter like domains"/>
    <property type="match status" value="1"/>
</dbReference>
<evidence type="ECO:0000259" key="6">
    <source>
        <dbReference type="PROSITE" id="PS50850"/>
    </source>
</evidence>
<dbReference type="Pfam" id="PF07690">
    <property type="entry name" value="MFS_1"/>
    <property type="match status" value="1"/>
</dbReference>
<feature type="domain" description="Major facilitator superfamily (MFS) profile" evidence="6">
    <location>
        <begin position="108"/>
        <end position="529"/>
    </location>
</feature>
<evidence type="ECO:0000256" key="4">
    <source>
        <dbReference type="ARBA" id="ARBA00023136"/>
    </source>
</evidence>
<feature type="transmembrane region" description="Helical" evidence="5">
    <location>
        <begin position="360"/>
        <end position="380"/>
    </location>
</feature>
<proteinExistence type="predicted"/>
<dbReference type="AlphaFoldDB" id="A0A1Y1MT62"/>
<dbReference type="GO" id="GO:0016020">
    <property type="term" value="C:membrane"/>
    <property type="evidence" value="ECO:0007669"/>
    <property type="project" value="UniProtKB-SubCell"/>
</dbReference>
<dbReference type="GO" id="GO:0022857">
    <property type="term" value="F:transmembrane transporter activity"/>
    <property type="evidence" value="ECO:0007669"/>
    <property type="project" value="InterPro"/>
</dbReference>
<feature type="transmembrane region" description="Helical" evidence="5">
    <location>
        <begin position="421"/>
        <end position="440"/>
    </location>
</feature>
<evidence type="ECO:0000313" key="7">
    <source>
        <dbReference type="EMBL" id="JAV87176.1"/>
    </source>
</evidence>